<dbReference type="EMBL" id="JANBOH010000186">
    <property type="protein sequence ID" value="KAJ1644199.1"/>
    <property type="molecule type" value="Genomic_DNA"/>
</dbReference>
<evidence type="ECO:0000256" key="2">
    <source>
        <dbReference type="ARBA" id="ARBA00023242"/>
    </source>
</evidence>
<feature type="domain" description="Chromo" evidence="4">
    <location>
        <begin position="36"/>
        <end position="94"/>
    </location>
</feature>
<dbReference type="SMART" id="SM00298">
    <property type="entry name" value="CHROMO"/>
    <property type="match status" value="1"/>
</dbReference>
<gene>
    <name evidence="5" type="ORF">LPJ64_004112</name>
</gene>
<dbReference type="SUPFAM" id="SSF54160">
    <property type="entry name" value="Chromo domain-like"/>
    <property type="match status" value="2"/>
</dbReference>
<reference evidence="5" key="1">
    <citation type="submission" date="2022-07" db="EMBL/GenBank/DDBJ databases">
        <title>Phylogenomic reconstructions and comparative analyses of Kickxellomycotina fungi.</title>
        <authorList>
            <person name="Reynolds N.K."/>
            <person name="Stajich J.E."/>
            <person name="Barry K."/>
            <person name="Grigoriev I.V."/>
            <person name="Crous P."/>
            <person name="Smith M.E."/>
        </authorList>
    </citation>
    <scope>NUCLEOTIDE SEQUENCE</scope>
    <source>
        <strain evidence="5">NBRC 105413</strain>
    </source>
</reference>
<dbReference type="PANTHER" id="PTHR22812">
    <property type="entry name" value="CHROMOBOX PROTEIN"/>
    <property type="match status" value="1"/>
</dbReference>
<dbReference type="CDD" id="cd00024">
    <property type="entry name" value="CD_CSD"/>
    <property type="match status" value="1"/>
</dbReference>
<proteinExistence type="predicted"/>
<dbReference type="AlphaFoldDB" id="A0A9W7XJJ8"/>
<organism evidence="5 6">
    <name type="scientific">Coemansia asiatica</name>
    <dbReference type="NCBI Taxonomy" id="1052880"/>
    <lineage>
        <taxon>Eukaryota</taxon>
        <taxon>Fungi</taxon>
        <taxon>Fungi incertae sedis</taxon>
        <taxon>Zoopagomycota</taxon>
        <taxon>Kickxellomycotina</taxon>
        <taxon>Kickxellomycetes</taxon>
        <taxon>Kickxellales</taxon>
        <taxon>Kickxellaceae</taxon>
        <taxon>Coemansia</taxon>
    </lineage>
</organism>
<evidence type="ECO:0000256" key="1">
    <source>
        <dbReference type="ARBA" id="ARBA00004123"/>
    </source>
</evidence>
<feature type="region of interest" description="Disordered" evidence="3">
    <location>
        <begin position="1"/>
        <end position="30"/>
    </location>
</feature>
<evidence type="ECO:0000259" key="4">
    <source>
        <dbReference type="PROSITE" id="PS50013"/>
    </source>
</evidence>
<dbReference type="InterPro" id="IPR051219">
    <property type="entry name" value="Heterochromatin_chromo-domain"/>
</dbReference>
<feature type="compositionally biased region" description="Basic and acidic residues" evidence="3">
    <location>
        <begin position="87"/>
        <end position="98"/>
    </location>
</feature>
<evidence type="ECO:0000313" key="5">
    <source>
        <dbReference type="EMBL" id="KAJ1644199.1"/>
    </source>
</evidence>
<dbReference type="Pfam" id="PF01393">
    <property type="entry name" value="Chromo_shadow"/>
    <property type="match status" value="1"/>
</dbReference>
<dbReference type="Gene3D" id="2.40.50.40">
    <property type="match status" value="2"/>
</dbReference>
<dbReference type="InterPro" id="IPR008251">
    <property type="entry name" value="Chromo_shadow_dom"/>
</dbReference>
<dbReference type="PROSITE" id="PS50013">
    <property type="entry name" value="CHROMO_2"/>
    <property type="match status" value="1"/>
</dbReference>
<feature type="region of interest" description="Disordered" evidence="3">
    <location>
        <begin position="87"/>
        <end position="165"/>
    </location>
</feature>
<dbReference type="Pfam" id="PF00385">
    <property type="entry name" value="Chromo"/>
    <property type="match status" value="1"/>
</dbReference>
<dbReference type="Proteomes" id="UP001145021">
    <property type="component" value="Unassembled WGS sequence"/>
</dbReference>
<dbReference type="GO" id="GO:0005634">
    <property type="term" value="C:nucleus"/>
    <property type="evidence" value="ECO:0007669"/>
    <property type="project" value="UniProtKB-SubCell"/>
</dbReference>
<dbReference type="InterPro" id="IPR023780">
    <property type="entry name" value="Chromo_domain"/>
</dbReference>
<name>A0A9W7XJJ8_9FUNG</name>
<keyword evidence="2" id="KW-0539">Nucleus</keyword>
<comment type="caution">
    <text evidence="5">The sequence shown here is derived from an EMBL/GenBank/DDBJ whole genome shotgun (WGS) entry which is preliminary data.</text>
</comment>
<dbReference type="SMART" id="SM00300">
    <property type="entry name" value="ChSh"/>
    <property type="match status" value="1"/>
</dbReference>
<dbReference type="InterPro" id="IPR016197">
    <property type="entry name" value="Chromo-like_dom_sf"/>
</dbReference>
<dbReference type="InterPro" id="IPR000953">
    <property type="entry name" value="Chromo/chromo_shadow_dom"/>
</dbReference>
<evidence type="ECO:0000313" key="6">
    <source>
        <dbReference type="Proteomes" id="UP001145021"/>
    </source>
</evidence>
<accession>A0A9W7XJJ8</accession>
<feature type="compositionally biased region" description="Acidic residues" evidence="3">
    <location>
        <begin position="135"/>
        <end position="144"/>
    </location>
</feature>
<protein>
    <recommendedName>
        <fullName evidence="4">Chromo domain-containing protein</fullName>
    </recommendedName>
</protein>
<comment type="subcellular location">
    <subcellularLocation>
        <location evidence="1">Nucleus</location>
    </subcellularLocation>
</comment>
<keyword evidence="6" id="KW-1185">Reference proteome</keyword>
<feature type="compositionally biased region" description="Basic and acidic residues" evidence="3">
    <location>
        <begin position="1"/>
        <end position="13"/>
    </location>
</feature>
<evidence type="ECO:0000256" key="3">
    <source>
        <dbReference type="SAM" id="MobiDB-lite"/>
    </source>
</evidence>
<sequence>MPKVEQDIKKDLDAMDASDNEVAASGEELDDSDEVYVVERIMDHKQENRQTLYRIRWEGYGSDDDTWEGEDNILDKTILKKYWDSYKNKESSRADKTATKPKPRRSINNGLAASVVKDDKSQLPINKRRRTAEDVAMESDDASGEDLLVGRSKNSSGGAGPADSDDWEANLKEIVTIGQYDNEKFFVIIKWKNGTSTEHPIEMTYAKCPQSMLKFFEARLRFRTSDH</sequence>